<feature type="transmembrane region" description="Helical" evidence="9">
    <location>
        <begin position="413"/>
        <end position="435"/>
    </location>
</feature>
<evidence type="ECO:0000256" key="4">
    <source>
        <dbReference type="ARBA" id="ARBA00022692"/>
    </source>
</evidence>
<name>A0A1F7YWE3_9BACT</name>
<feature type="transmembrane region" description="Helical" evidence="9">
    <location>
        <begin position="389"/>
        <end position="407"/>
    </location>
</feature>
<sequence>MYKNPMRRLFYIFVFSVFALTIAFPSKFTVGGREFAKAPLTINFGNINIVRDFELKLGLDLVGGSHFVFEAETDGMEAVEKERALAGLTEVVSQRINLFGVSEANVQRANFEGRDRLIVELPGVTNTASAKELIGKTAQLVFARLQSPEAPADGGQARLETEEVLAPTDLTGADVVSADVVFSQVDGSPGVGVEFTPEGSTKFEKLTEENVGKNLPILLDGQIVSAPVVQEKITGGKAQISGSFSVEDARALSIQINAGSLPVGINLIEERTIGPSLGAESIEKSVQAGIVGLIVVALFMVVMYGRLGIVADVGLILFGVYTLAIYKLIPVVLTLPGIAGFILSVGMAVDANILVFERYREERAKDASVSFALETAFGRAWDSIRDANIATLITAFILANPFNWSFLHTSGPVRGFALTLALGIFISLFTGVFISRNLLRLFIKK</sequence>
<dbReference type="HAMAP" id="MF_01463_B">
    <property type="entry name" value="SecD_B"/>
    <property type="match status" value="1"/>
</dbReference>
<feature type="domain" description="Protein translocase subunit SecDF P1" evidence="11">
    <location>
        <begin position="89"/>
        <end position="145"/>
    </location>
</feature>
<dbReference type="InterPro" id="IPR001036">
    <property type="entry name" value="Acrflvin-R"/>
</dbReference>
<keyword evidence="3 9" id="KW-1003">Cell membrane</keyword>
<keyword evidence="6 9" id="KW-1133">Transmembrane helix</keyword>
<feature type="transmembrane region" description="Helical" evidence="9">
    <location>
        <begin position="335"/>
        <end position="356"/>
    </location>
</feature>
<evidence type="ECO:0000256" key="3">
    <source>
        <dbReference type="ARBA" id="ARBA00022475"/>
    </source>
</evidence>
<feature type="transmembrane region" description="Helical" evidence="9">
    <location>
        <begin position="285"/>
        <end position="302"/>
    </location>
</feature>
<dbReference type="GO" id="GO:0005886">
    <property type="term" value="C:plasma membrane"/>
    <property type="evidence" value="ECO:0007669"/>
    <property type="project" value="UniProtKB-SubCell"/>
</dbReference>
<dbReference type="AlphaFoldDB" id="A0A1F7YWE3"/>
<comment type="subunit">
    <text evidence="9">Forms a complex with SecF. Part of the essential Sec protein translocation apparatus which comprises SecA, SecYEG and auxiliary proteins SecDF. Other proteins may also be involved.</text>
</comment>
<dbReference type="InterPro" id="IPR022646">
    <property type="entry name" value="SecD/SecF_CS"/>
</dbReference>
<dbReference type="GO" id="GO:0065002">
    <property type="term" value="P:intracellular protein transmembrane transport"/>
    <property type="evidence" value="ECO:0007669"/>
    <property type="project" value="UniProtKB-UniRule"/>
</dbReference>
<evidence type="ECO:0000259" key="10">
    <source>
        <dbReference type="Pfam" id="PF02355"/>
    </source>
</evidence>
<dbReference type="InterPro" id="IPR048634">
    <property type="entry name" value="SecD_SecF_C"/>
</dbReference>
<keyword evidence="2 9" id="KW-0813">Transport</keyword>
<dbReference type="GO" id="GO:0043952">
    <property type="term" value="P:protein transport by the Sec complex"/>
    <property type="evidence" value="ECO:0007669"/>
    <property type="project" value="UniProtKB-UniRule"/>
</dbReference>
<dbReference type="InterPro" id="IPR054384">
    <property type="entry name" value="SecDF_P1_head"/>
</dbReference>
<dbReference type="GO" id="GO:0015450">
    <property type="term" value="F:protein-transporting ATPase activity"/>
    <property type="evidence" value="ECO:0007669"/>
    <property type="project" value="InterPro"/>
</dbReference>
<dbReference type="Proteomes" id="UP000178870">
    <property type="component" value="Unassembled WGS sequence"/>
</dbReference>
<reference evidence="13 14" key="1">
    <citation type="journal article" date="2016" name="Nat. Commun.">
        <title>Thousands of microbial genomes shed light on interconnected biogeochemical processes in an aquifer system.</title>
        <authorList>
            <person name="Anantharaman K."/>
            <person name="Brown C.T."/>
            <person name="Hug L.A."/>
            <person name="Sharon I."/>
            <person name="Castelle C.J."/>
            <person name="Probst A.J."/>
            <person name="Thomas B.C."/>
            <person name="Singh A."/>
            <person name="Wilkins M.J."/>
            <person name="Karaoz U."/>
            <person name="Brodie E.L."/>
            <person name="Williams K.H."/>
            <person name="Hubbard S.S."/>
            <person name="Banfield J.F."/>
        </authorList>
    </citation>
    <scope>NUCLEOTIDE SEQUENCE [LARGE SCALE GENOMIC DNA]</scope>
</reference>
<protein>
    <recommendedName>
        <fullName evidence="9">Protein translocase subunit SecD</fullName>
    </recommendedName>
</protein>
<dbReference type="NCBIfam" id="TIGR01129">
    <property type="entry name" value="secD"/>
    <property type="match status" value="1"/>
</dbReference>
<evidence type="ECO:0000256" key="7">
    <source>
        <dbReference type="ARBA" id="ARBA00023010"/>
    </source>
</evidence>
<keyword evidence="8 9" id="KW-0472">Membrane</keyword>
<feature type="domain" description="Protein export membrane protein SecD/SecF C-terminal" evidence="10">
    <location>
        <begin position="266"/>
        <end position="444"/>
    </location>
</feature>
<organism evidence="13 14">
    <name type="scientific">Candidatus Woesebacteria bacterium RIFCSPHIGHO2_01_FULL_44_21</name>
    <dbReference type="NCBI Taxonomy" id="1802503"/>
    <lineage>
        <taxon>Bacteria</taxon>
        <taxon>Candidatus Woeseibacteriota</taxon>
    </lineage>
</organism>
<dbReference type="GO" id="GO:0006605">
    <property type="term" value="P:protein targeting"/>
    <property type="evidence" value="ECO:0007669"/>
    <property type="project" value="UniProtKB-UniRule"/>
</dbReference>
<evidence type="ECO:0000259" key="11">
    <source>
        <dbReference type="Pfam" id="PF21760"/>
    </source>
</evidence>
<accession>A0A1F7YWE3</accession>
<comment type="similarity">
    <text evidence="9">Belongs to the SecD/SecF family. SecD subfamily.</text>
</comment>
<feature type="domain" description="SecDF P1 head subdomain" evidence="12">
    <location>
        <begin position="168"/>
        <end position="263"/>
    </location>
</feature>
<dbReference type="Pfam" id="PF02355">
    <property type="entry name" value="SecD_SecF_C"/>
    <property type="match status" value="1"/>
</dbReference>
<comment type="subcellular location">
    <subcellularLocation>
        <location evidence="1 9">Cell membrane</location>
        <topology evidence="1 9">Multi-pass membrane protein</topology>
    </subcellularLocation>
</comment>
<dbReference type="Gene3D" id="3.30.70.3400">
    <property type="match status" value="1"/>
</dbReference>
<dbReference type="InterPro" id="IPR022813">
    <property type="entry name" value="SecD/SecF_arch_bac"/>
</dbReference>
<feature type="transmembrane region" description="Helical" evidence="9">
    <location>
        <begin position="309"/>
        <end position="329"/>
    </location>
</feature>
<keyword evidence="7 9" id="KW-0811">Translocation</keyword>
<dbReference type="PRINTS" id="PR00702">
    <property type="entry name" value="ACRIFLAVINRP"/>
</dbReference>
<dbReference type="NCBIfam" id="TIGR00916">
    <property type="entry name" value="2A0604s01"/>
    <property type="match status" value="1"/>
</dbReference>
<dbReference type="Pfam" id="PF07549">
    <property type="entry name" value="Sec_GG"/>
    <property type="match status" value="1"/>
</dbReference>
<dbReference type="InterPro" id="IPR048631">
    <property type="entry name" value="SecD_1st"/>
</dbReference>
<dbReference type="Pfam" id="PF22599">
    <property type="entry name" value="SecDF_P1_head"/>
    <property type="match status" value="1"/>
</dbReference>
<dbReference type="Pfam" id="PF21760">
    <property type="entry name" value="SecD_1st"/>
    <property type="match status" value="1"/>
</dbReference>
<gene>
    <name evidence="9" type="primary">secD</name>
    <name evidence="13" type="ORF">A2803_02330</name>
</gene>
<dbReference type="Gene3D" id="1.20.1640.10">
    <property type="entry name" value="Multidrug efflux transporter AcrB transmembrane domain"/>
    <property type="match status" value="1"/>
</dbReference>
<dbReference type="PANTHER" id="PTHR30081:SF1">
    <property type="entry name" value="PROTEIN TRANSLOCASE SUBUNIT SECD"/>
    <property type="match status" value="1"/>
</dbReference>
<comment type="function">
    <text evidence="9">Part of the Sec protein translocase complex. Interacts with the SecYEG preprotein conducting channel. SecDF uses the proton motive force (PMF) to complete protein translocation after the ATP-dependent function of SecA.</text>
</comment>
<proteinExistence type="inferred from homology"/>
<dbReference type="InterPro" id="IPR055344">
    <property type="entry name" value="SecD_SecF_C_bact"/>
</dbReference>
<comment type="caution">
    <text evidence="13">The sequence shown here is derived from an EMBL/GenBank/DDBJ whole genome shotgun (WGS) entry which is preliminary data.</text>
</comment>
<evidence type="ECO:0000313" key="13">
    <source>
        <dbReference type="EMBL" id="OGM31550.1"/>
    </source>
</evidence>
<evidence type="ECO:0000256" key="6">
    <source>
        <dbReference type="ARBA" id="ARBA00022989"/>
    </source>
</evidence>
<keyword evidence="5 9" id="KW-0653">Protein transport</keyword>
<comment type="caution">
    <text evidence="9">Lacks conserved residue(s) required for the propagation of feature annotation.</text>
</comment>
<dbReference type="EMBL" id="MGGP01000024">
    <property type="protein sequence ID" value="OGM31550.1"/>
    <property type="molecule type" value="Genomic_DNA"/>
</dbReference>
<dbReference type="PANTHER" id="PTHR30081">
    <property type="entry name" value="PROTEIN-EXPORT MEMBRANE PROTEIN SEC"/>
    <property type="match status" value="1"/>
</dbReference>
<evidence type="ECO:0000256" key="8">
    <source>
        <dbReference type="ARBA" id="ARBA00023136"/>
    </source>
</evidence>
<evidence type="ECO:0000256" key="5">
    <source>
        <dbReference type="ARBA" id="ARBA00022927"/>
    </source>
</evidence>
<dbReference type="InterPro" id="IPR005791">
    <property type="entry name" value="SecD"/>
</dbReference>
<evidence type="ECO:0000256" key="2">
    <source>
        <dbReference type="ARBA" id="ARBA00022448"/>
    </source>
</evidence>
<evidence type="ECO:0000313" key="14">
    <source>
        <dbReference type="Proteomes" id="UP000178870"/>
    </source>
</evidence>
<keyword evidence="4 9" id="KW-0812">Transmembrane</keyword>
<dbReference type="SUPFAM" id="SSF82866">
    <property type="entry name" value="Multidrug efflux transporter AcrB transmembrane domain"/>
    <property type="match status" value="1"/>
</dbReference>
<evidence type="ECO:0000256" key="9">
    <source>
        <dbReference type="HAMAP-Rule" id="MF_01463"/>
    </source>
</evidence>
<evidence type="ECO:0000259" key="12">
    <source>
        <dbReference type="Pfam" id="PF22599"/>
    </source>
</evidence>
<dbReference type="Gene3D" id="3.30.1360.200">
    <property type="match status" value="1"/>
</dbReference>
<evidence type="ECO:0000256" key="1">
    <source>
        <dbReference type="ARBA" id="ARBA00004651"/>
    </source>
</evidence>